<accession>A0A9P8QBW2</accession>
<name>A0A9P8QBW2_WICPI</name>
<gene>
    <name evidence="1" type="ORF">WICPIJ_002353</name>
</gene>
<comment type="caution">
    <text evidence="1">The sequence shown here is derived from an EMBL/GenBank/DDBJ whole genome shotgun (WGS) entry which is preliminary data.</text>
</comment>
<reference evidence="1" key="2">
    <citation type="submission" date="2021-01" db="EMBL/GenBank/DDBJ databases">
        <authorList>
            <person name="Schikora-Tamarit M.A."/>
        </authorList>
    </citation>
    <scope>NUCLEOTIDE SEQUENCE</scope>
    <source>
        <strain evidence="1">CBS2887</strain>
    </source>
</reference>
<protein>
    <submittedName>
        <fullName evidence="1">Uncharacterized protein</fullName>
    </submittedName>
</protein>
<organism evidence="1 2">
    <name type="scientific">Wickerhamomyces pijperi</name>
    <name type="common">Yeast</name>
    <name type="synonym">Pichia pijperi</name>
    <dbReference type="NCBI Taxonomy" id="599730"/>
    <lineage>
        <taxon>Eukaryota</taxon>
        <taxon>Fungi</taxon>
        <taxon>Dikarya</taxon>
        <taxon>Ascomycota</taxon>
        <taxon>Saccharomycotina</taxon>
        <taxon>Saccharomycetes</taxon>
        <taxon>Phaffomycetales</taxon>
        <taxon>Wickerhamomycetaceae</taxon>
        <taxon>Wickerhamomyces</taxon>
    </lineage>
</organism>
<dbReference type="AlphaFoldDB" id="A0A9P8QBW2"/>
<reference evidence="1" key="1">
    <citation type="journal article" date="2021" name="Open Biol.">
        <title>Shared evolutionary footprints suggest mitochondrial oxidative damage underlies multiple complex I losses in fungi.</title>
        <authorList>
            <person name="Schikora-Tamarit M.A."/>
            <person name="Marcet-Houben M."/>
            <person name="Nosek J."/>
            <person name="Gabaldon T."/>
        </authorList>
    </citation>
    <scope>NUCLEOTIDE SEQUENCE</scope>
    <source>
        <strain evidence="1">CBS2887</strain>
    </source>
</reference>
<proteinExistence type="predicted"/>
<dbReference type="Proteomes" id="UP000774326">
    <property type="component" value="Unassembled WGS sequence"/>
</dbReference>
<keyword evidence="2" id="KW-1185">Reference proteome</keyword>
<evidence type="ECO:0000313" key="1">
    <source>
        <dbReference type="EMBL" id="KAH3686667.1"/>
    </source>
</evidence>
<dbReference type="EMBL" id="JAEUBG010001266">
    <property type="protein sequence ID" value="KAH3686667.1"/>
    <property type="molecule type" value="Genomic_DNA"/>
</dbReference>
<sequence length="118" mass="13208">MIPTKSFILVFGIKANEALIGKLTRLDLDLIVPSAEEVPLIPDELDVVAEDSVDSRDNVEISFNLESMPIDCEFGSNILSILRSVFLFKSPSTKWFKDCKAWLDLFKNRSPSTVAFVV</sequence>
<evidence type="ECO:0000313" key="2">
    <source>
        <dbReference type="Proteomes" id="UP000774326"/>
    </source>
</evidence>